<reference evidence="3 4" key="1">
    <citation type="submission" date="2016-10" db="EMBL/GenBank/DDBJ databases">
        <authorList>
            <person name="de Groot N.N."/>
        </authorList>
    </citation>
    <scope>NUCLEOTIDE SEQUENCE [LARGE SCALE GENOMIC DNA]</scope>
    <source>
        <strain evidence="3 4">CGMCC 1.11147</strain>
    </source>
</reference>
<proteinExistence type="predicted"/>
<feature type="transmembrane region" description="Helical" evidence="2">
    <location>
        <begin position="63"/>
        <end position="81"/>
    </location>
</feature>
<keyword evidence="1" id="KW-0175">Coiled coil</keyword>
<gene>
    <name evidence="3" type="ORF">SAMN05192576_0796</name>
</gene>
<keyword evidence="2" id="KW-0472">Membrane</keyword>
<name>A0A1G9VL50_9ACTN</name>
<dbReference type="EMBL" id="FNIC01000001">
    <property type="protein sequence ID" value="SDM72830.1"/>
    <property type="molecule type" value="Genomic_DNA"/>
</dbReference>
<feature type="transmembrane region" description="Helical" evidence="2">
    <location>
        <begin position="87"/>
        <end position="106"/>
    </location>
</feature>
<dbReference type="STRING" id="1005944.SAMN05192576_0796"/>
<evidence type="ECO:0000313" key="4">
    <source>
        <dbReference type="Proteomes" id="UP000199004"/>
    </source>
</evidence>
<keyword evidence="2" id="KW-0812">Transmembrane</keyword>
<dbReference type="Proteomes" id="UP000199004">
    <property type="component" value="Unassembled WGS sequence"/>
</dbReference>
<dbReference type="AlphaFoldDB" id="A0A1G9VL50"/>
<organism evidence="3 4">
    <name type="scientific">Nocardioides szechwanensis</name>
    <dbReference type="NCBI Taxonomy" id="1005944"/>
    <lineage>
        <taxon>Bacteria</taxon>
        <taxon>Bacillati</taxon>
        <taxon>Actinomycetota</taxon>
        <taxon>Actinomycetes</taxon>
        <taxon>Propionibacteriales</taxon>
        <taxon>Nocardioidaceae</taxon>
        <taxon>Nocardioides</taxon>
    </lineage>
</organism>
<dbReference type="RefSeq" id="WP_091022057.1">
    <property type="nucleotide sequence ID" value="NZ_BKAE01000003.1"/>
</dbReference>
<feature type="coiled-coil region" evidence="1">
    <location>
        <begin position="7"/>
        <end position="38"/>
    </location>
</feature>
<protein>
    <submittedName>
        <fullName evidence="3">Uncharacterized protein</fullName>
    </submittedName>
</protein>
<sequence>MSKERARRREEREREAAVRAAARAAAEERAERRAARRRVVTSVLPQPRSRPTGVLARRRRNQTLATVMILLLVNAAAFAFLDHWAARALVLIVSLLAAPVLHTLLFRRR</sequence>
<evidence type="ECO:0000256" key="1">
    <source>
        <dbReference type="SAM" id="Coils"/>
    </source>
</evidence>
<evidence type="ECO:0000256" key="2">
    <source>
        <dbReference type="SAM" id="Phobius"/>
    </source>
</evidence>
<keyword evidence="4" id="KW-1185">Reference proteome</keyword>
<keyword evidence="2" id="KW-1133">Transmembrane helix</keyword>
<evidence type="ECO:0000313" key="3">
    <source>
        <dbReference type="EMBL" id="SDM72830.1"/>
    </source>
</evidence>
<accession>A0A1G9VL50</accession>